<dbReference type="OrthoDB" id="9807580at2"/>
<dbReference type="SFLD" id="SFLDG01212">
    <property type="entry name" value="Phytoene_synthase_like"/>
    <property type="match status" value="1"/>
</dbReference>
<name>A0A1G7V0X2_9PROT</name>
<dbReference type="SFLD" id="SFLDS00005">
    <property type="entry name" value="Isoprenoid_Synthase_Type_I"/>
    <property type="match status" value="1"/>
</dbReference>
<dbReference type="PANTHER" id="PTHR31480">
    <property type="entry name" value="BIFUNCTIONAL LYCOPENE CYCLASE/PHYTOENE SYNTHASE"/>
    <property type="match status" value="1"/>
</dbReference>
<dbReference type="NCBIfam" id="TIGR03465">
    <property type="entry name" value="HpnD"/>
    <property type="match status" value="1"/>
</dbReference>
<dbReference type="SFLD" id="SFLDG01018">
    <property type="entry name" value="Squalene/Phytoene_Synthase_Lik"/>
    <property type="match status" value="1"/>
</dbReference>
<dbReference type="STRING" id="1082479.SAMN05216241_11817"/>
<evidence type="ECO:0000313" key="3">
    <source>
        <dbReference type="Proteomes" id="UP000199415"/>
    </source>
</evidence>
<organism evidence="2 3">
    <name type="scientific">Limimonas halophila</name>
    <dbReference type="NCBI Taxonomy" id="1082479"/>
    <lineage>
        <taxon>Bacteria</taxon>
        <taxon>Pseudomonadati</taxon>
        <taxon>Pseudomonadota</taxon>
        <taxon>Alphaproteobacteria</taxon>
        <taxon>Rhodospirillales</taxon>
        <taxon>Rhodovibrionaceae</taxon>
        <taxon>Limimonas</taxon>
    </lineage>
</organism>
<dbReference type="InterPro" id="IPR019845">
    <property type="entry name" value="Squalene/phytoene_synthase_CS"/>
</dbReference>
<dbReference type="Gene3D" id="1.10.600.10">
    <property type="entry name" value="Farnesyl Diphosphate Synthase"/>
    <property type="match status" value="1"/>
</dbReference>
<dbReference type="AlphaFoldDB" id="A0A1G7V0X2"/>
<dbReference type="RefSeq" id="WP_090022340.1">
    <property type="nucleotide sequence ID" value="NZ_FNCE01000018.1"/>
</dbReference>
<dbReference type="GO" id="GO:0051996">
    <property type="term" value="F:squalene synthase [NAD(P)H] activity"/>
    <property type="evidence" value="ECO:0007669"/>
    <property type="project" value="InterPro"/>
</dbReference>
<dbReference type="GO" id="GO:0004311">
    <property type="term" value="F:geranylgeranyl diphosphate synthase activity"/>
    <property type="evidence" value="ECO:0007669"/>
    <property type="project" value="InterPro"/>
</dbReference>
<gene>
    <name evidence="2" type="ORF">SAMN05216241_11817</name>
</gene>
<proteinExistence type="predicted"/>
<dbReference type="GO" id="GO:0016117">
    <property type="term" value="P:carotenoid biosynthetic process"/>
    <property type="evidence" value="ECO:0007669"/>
    <property type="project" value="InterPro"/>
</dbReference>
<keyword evidence="3" id="KW-1185">Reference proteome</keyword>
<dbReference type="InterPro" id="IPR033904">
    <property type="entry name" value="Trans_IPPS_HH"/>
</dbReference>
<dbReference type="EMBL" id="FNCE01000018">
    <property type="protein sequence ID" value="SDG52600.1"/>
    <property type="molecule type" value="Genomic_DNA"/>
</dbReference>
<evidence type="ECO:0000256" key="1">
    <source>
        <dbReference type="ARBA" id="ARBA00022679"/>
    </source>
</evidence>
<dbReference type="InterPro" id="IPR002060">
    <property type="entry name" value="Squ/phyt_synthse"/>
</dbReference>
<evidence type="ECO:0000313" key="2">
    <source>
        <dbReference type="EMBL" id="SDG52600.1"/>
    </source>
</evidence>
<accession>A0A1G7V0X2</accession>
<dbReference type="InterPro" id="IPR008949">
    <property type="entry name" value="Isoprenoid_synthase_dom_sf"/>
</dbReference>
<dbReference type="InterPro" id="IPR017828">
    <property type="entry name" value="SQ_synth_HpnD-like"/>
</dbReference>
<keyword evidence="1 2" id="KW-0808">Transferase</keyword>
<dbReference type="Proteomes" id="UP000199415">
    <property type="component" value="Unassembled WGS sequence"/>
</dbReference>
<dbReference type="InterPro" id="IPR044843">
    <property type="entry name" value="Trans_IPPS_bact-type"/>
</dbReference>
<dbReference type="SUPFAM" id="SSF48576">
    <property type="entry name" value="Terpenoid synthases"/>
    <property type="match status" value="1"/>
</dbReference>
<dbReference type="CDD" id="cd00683">
    <property type="entry name" value="Trans_IPPS_HH"/>
    <property type="match status" value="1"/>
</dbReference>
<protein>
    <submittedName>
        <fullName evidence="2">Farnesyl-diphosphate farnesyltransferase</fullName>
    </submittedName>
</protein>
<dbReference type="PROSITE" id="PS01045">
    <property type="entry name" value="SQUALEN_PHYTOEN_SYN_2"/>
    <property type="match status" value="1"/>
</dbReference>
<reference evidence="2 3" key="1">
    <citation type="submission" date="2016-10" db="EMBL/GenBank/DDBJ databases">
        <authorList>
            <person name="de Groot N.N."/>
        </authorList>
    </citation>
    <scope>NUCLEOTIDE SEQUENCE [LARGE SCALE GENOMIC DNA]</scope>
    <source>
        <strain evidence="2 3">DSM 25584</strain>
    </source>
</reference>
<sequence length="298" mass="32655">MTPPADTTTAADTAAGADPHDLVRAMVRNAGSSFFWGMRLLPPDRRAAIYAVYAYCREIDDIADGEQPETAKLAALDAWRAEIDRLDAGEPSCAIAQALADARARFALPTAEFRHLLDGMERDARGGEIAPTDDDLRLYCRQVAGAVGMLAMPIFAVDDPRADAETSADIAVTLGEALQLTNILRDLGDDAARGRLYLPRELLEANGVSARTPEGVLADPNLPAACRDLAETAEARFQRARALLRDVSPTTAKPCRLMLEMYARLLRRLRDNDWRAPEQRLSIPKRDKLAVVLRHGLR</sequence>
<dbReference type="Pfam" id="PF00494">
    <property type="entry name" value="SQS_PSY"/>
    <property type="match status" value="1"/>
</dbReference>